<dbReference type="OMA" id="NIVFRMK"/>
<evidence type="ECO:0000256" key="1">
    <source>
        <dbReference type="ARBA" id="ARBA00004141"/>
    </source>
</evidence>
<name>A0A6I8RT26_XENTR</name>
<evidence type="ECO:0000256" key="3">
    <source>
        <dbReference type="ARBA" id="ARBA00015571"/>
    </source>
</evidence>
<proteinExistence type="inferred from homology"/>
<evidence type="ECO:0000256" key="2">
    <source>
        <dbReference type="ARBA" id="ARBA00005944"/>
    </source>
</evidence>
<evidence type="ECO:0000256" key="9">
    <source>
        <dbReference type="SAM" id="SignalP"/>
    </source>
</evidence>
<dbReference type="OrthoDB" id="8704919at2759"/>
<feature type="signal peptide" evidence="9">
    <location>
        <begin position="1"/>
        <end position="19"/>
    </location>
</feature>
<keyword evidence="11" id="KW-1185">Reference proteome</keyword>
<evidence type="ECO:0000256" key="4">
    <source>
        <dbReference type="ARBA" id="ARBA00022692"/>
    </source>
</evidence>
<dbReference type="InterPro" id="IPR009231">
    <property type="entry name" value="Chloride_chnl_CLIC-like"/>
</dbReference>
<organism evidence="10">
    <name type="scientific">Xenopus tropicalis</name>
    <name type="common">Western clawed frog</name>
    <name type="synonym">Silurana tropicalis</name>
    <dbReference type="NCBI Taxonomy" id="8364"/>
    <lineage>
        <taxon>Eukaryota</taxon>
        <taxon>Metazoa</taxon>
        <taxon>Chordata</taxon>
        <taxon>Craniata</taxon>
        <taxon>Vertebrata</taxon>
        <taxon>Euteleostomi</taxon>
        <taxon>Amphibia</taxon>
        <taxon>Batrachia</taxon>
        <taxon>Anura</taxon>
        <taxon>Pipoidea</taxon>
        <taxon>Pipidae</taxon>
        <taxon>Xenopodinae</taxon>
        <taxon>Xenopus</taxon>
        <taxon>Silurana</taxon>
    </lineage>
</organism>
<dbReference type="AGR" id="Xenbase:XB-GENE-29078979"/>
<evidence type="ECO:0000313" key="11">
    <source>
        <dbReference type="Proteomes" id="UP000008143"/>
    </source>
</evidence>
<dbReference type="GeneID" id="100487926"/>
<evidence type="ECO:0000256" key="5">
    <source>
        <dbReference type="ARBA" id="ARBA00022989"/>
    </source>
</evidence>
<feature type="transmembrane region" description="Helical" evidence="8">
    <location>
        <begin position="144"/>
        <end position="162"/>
    </location>
</feature>
<keyword evidence="9" id="KW-0732">Signal</keyword>
<feature type="region of interest" description="Disordered" evidence="7">
    <location>
        <begin position="333"/>
        <end position="360"/>
    </location>
</feature>
<dbReference type="GO" id="GO:0005783">
    <property type="term" value="C:endoplasmic reticulum"/>
    <property type="evidence" value="ECO:0000318"/>
    <property type="project" value="GO_Central"/>
</dbReference>
<dbReference type="AlphaFoldDB" id="A0A6I8RT26"/>
<feature type="region of interest" description="Disordered" evidence="7">
    <location>
        <begin position="386"/>
        <end position="406"/>
    </location>
</feature>
<evidence type="ECO:0000313" key="13">
    <source>
        <dbReference type="Xenbase" id="XB-GENE-29078979"/>
    </source>
</evidence>
<evidence type="ECO:0000256" key="6">
    <source>
        <dbReference type="ARBA" id="ARBA00023136"/>
    </source>
</evidence>
<dbReference type="Ensembl" id="ENSXETT00000090171">
    <property type="protein sequence ID" value="ENSXETP00000084417"/>
    <property type="gene ID" value="ENSXETG00000036695"/>
</dbReference>
<evidence type="ECO:0000313" key="10">
    <source>
        <dbReference type="Ensembl" id="ENSXETP00000084417"/>
    </source>
</evidence>
<reference evidence="10" key="1">
    <citation type="journal article" date="2010" name="Science">
        <title>The genome of the Western clawed frog Xenopus tropicalis.</title>
        <authorList>
            <person name="Hellsten U."/>
            <person name="Harland R.M."/>
            <person name="Gilchrist M.J."/>
            <person name="Hendrix D."/>
            <person name="Jurka J."/>
            <person name="Kapitonov V."/>
            <person name="Ovcharenko I."/>
            <person name="Putnam N.H."/>
            <person name="Shu S."/>
            <person name="Taher L."/>
            <person name="Blitz I.L."/>
            <person name="Blumberg B."/>
            <person name="Dichmann D.S."/>
            <person name="Dubchak I."/>
            <person name="Amaya E."/>
            <person name="Detter J.C."/>
            <person name="Fletcher R."/>
            <person name="Gerhard D.S."/>
            <person name="Goodstein D."/>
            <person name="Graves T."/>
            <person name="Grigoriev I.V."/>
            <person name="Grimwood J."/>
            <person name="Kawashima T."/>
            <person name="Lindquist E."/>
            <person name="Lucas S.M."/>
            <person name="Mead P.E."/>
            <person name="Mitros T."/>
            <person name="Ogino H."/>
            <person name="Ohta Y."/>
            <person name="Poliakov A.V."/>
            <person name="Pollet N."/>
            <person name="Robert J."/>
            <person name="Salamov A."/>
            <person name="Sater A.K."/>
            <person name="Schmutz J."/>
            <person name="Terry A."/>
            <person name="Vize P.D."/>
            <person name="Warren W.C."/>
            <person name="Wells D."/>
            <person name="Wills A."/>
            <person name="Wilson R.K."/>
            <person name="Zimmerman L.B."/>
            <person name="Zorn A.M."/>
            <person name="Grainger R."/>
            <person name="Grammer T."/>
            <person name="Khokha M.K."/>
            <person name="Richardson P.M."/>
            <person name="Rokhsar D.S."/>
        </authorList>
    </citation>
    <scope>NUCLEOTIDE SEQUENCE [LARGE SCALE GENOMIC DNA]</scope>
    <source>
        <strain evidence="10">Nigerian</strain>
    </source>
</reference>
<dbReference type="GO" id="GO:0005254">
    <property type="term" value="F:chloride channel activity"/>
    <property type="evidence" value="ECO:0000318"/>
    <property type="project" value="GO_Central"/>
</dbReference>
<dbReference type="Xenbase" id="XB-GENE-29078979">
    <property type="gene designation" value="LOC100487926"/>
</dbReference>
<keyword evidence="6 8" id="KW-0472">Membrane</keyword>
<comment type="similarity">
    <text evidence="2">Belongs to the chloride channel MCLC family.</text>
</comment>
<accession>A0A6I8RT26</accession>
<feature type="region of interest" description="Disordered" evidence="7">
    <location>
        <begin position="293"/>
        <end position="319"/>
    </location>
</feature>
<feature type="compositionally biased region" description="Polar residues" evidence="7">
    <location>
        <begin position="387"/>
        <end position="403"/>
    </location>
</feature>
<protein>
    <recommendedName>
        <fullName evidence="3">Chloride channel CLIC-like protein 1</fullName>
    </recommendedName>
</protein>
<reference evidence="12" key="3">
    <citation type="submission" date="2025-04" db="UniProtKB">
        <authorList>
            <consortium name="RefSeq"/>
        </authorList>
    </citation>
    <scope>IDENTIFICATION</scope>
    <source>
        <strain evidence="12">Nigerian</strain>
        <tissue evidence="12">Liver and blood</tissue>
    </source>
</reference>
<evidence type="ECO:0000256" key="7">
    <source>
        <dbReference type="SAM" id="MobiDB-lite"/>
    </source>
</evidence>
<feature type="transmembrane region" description="Helical" evidence="8">
    <location>
        <begin position="206"/>
        <end position="229"/>
    </location>
</feature>
<dbReference type="PANTHER" id="PTHR34093">
    <property type="entry name" value="CHLORIDE CHANNEL CLIC-LIKE PROTEIN 1"/>
    <property type="match status" value="1"/>
</dbReference>
<comment type="subcellular location">
    <subcellularLocation>
        <location evidence="1">Membrane</location>
        <topology evidence="1">Multi-pass membrane protein</topology>
    </subcellularLocation>
</comment>
<gene>
    <name evidence="10 12 13" type="primary">LOC100487926</name>
</gene>
<reference evidence="10" key="2">
    <citation type="submission" date="2020-05" db="UniProtKB">
        <authorList>
            <consortium name="Ensembl"/>
        </authorList>
    </citation>
    <scope>IDENTIFICATION</scope>
</reference>
<dbReference type="Pfam" id="PF05934">
    <property type="entry name" value="MCLC"/>
    <property type="match status" value="1"/>
</dbReference>
<dbReference type="RefSeq" id="XP_017949128.2">
    <property type="nucleotide sequence ID" value="XM_018093639.2"/>
</dbReference>
<keyword evidence="4 8" id="KW-0812">Transmembrane</keyword>
<keyword evidence="5 8" id="KW-1133">Transmembrane helix</keyword>
<evidence type="ECO:0000256" key="8">
    <source>
        <dbReference type="SAM" id="Phobius"/>
    </source>
</evidence>
<dbReference type="GO" id="GO:0016020">
    <property type="term" value="C:membrane"/>
    <property type="evidence" value="ECO:0000318"/>
    <property type="project" value="GO_Central"/>
</dbReference>
<feature type="chain" id="PRO_5044634163" description="Chloride channel CLIC-like protein 1" evidence="9">
    <location>
        <begin position="20"/>
        <end position="431"/>
    </location>
</feature>
<dbReference type="Proteomes" id="UP000008143">
    <property type="component" value="Chromosome 4"/>
</dbReference>
<feature type="transmembrane region" description="Helical" evidence="8">
    <location>
        <begin position="168"/>
        <end position="185"/>
    </location>
</feature>
<feature type="region of interest" description="Disordered" evidence="7">
    <location>
        <begin position="240"/>
        <end position="267"/>
    </location>
</feature>
<evidence type="ECO:0000313" key="12">
    <source>
        <dbReference type="RefSeq" id="XP_017949128.2"/>
    </source>
</evidence>
<dbReference type="KEGG" id="xtr:100487926"/>
<dbReference type="PANTHER" id="PTHR34093:SF3">
    <property type="entry name" value="CHLORIDE CHANNEL CLIC-LIKE PROTEIN 1"/>
    <property type="match status" value="1"/>
</dbReference>
<sequence>MHLAWIVLLLSLYLSGVTADGQDNEWVDPSDMLFYDAATKKMRIPKKLIESNTILKQHFKGILHHAKQLSLPNSHQDEEQHYDAEIILTRQMITEMNKIINDEDWNPMMIETFLQNIVFRMKYHDKYNWEMRFKDIFFMDVENAFMVVLFILTVIGLIDLWIQMPWIGQFTCVLFLLAYVLQWFFDYEIVFTIKKKELEQQDTKSINLLFILTIGALLMLCVPWFVWFVKTQRFQQHFPRGGEGNGAELHRNEEHIPMGGEGNGVEVPGDPTVRLEESITCLSVEETNIQTFHQSDVQEAKPKATKHSVSSNSDHKNTTLYCKDTKYDRKPLKGKKTISTLTPKTEDESHFPPDASLPANTQDNISFQELLDEGVDQSVQNRDRSLLDSNESTSSGTPQSESLSFVPFPEPAQRVEASHCDDGPSVSFVLL</sequence>
<dbReference type="Bgee" id="ENSXETG00000036695">
    <property type="expression patterns" value="Expressed in liver and 12 other cell types or tissues"/>
</dbReference>